<reference evidence="2 3" key="1">
    <citation type="journal article" date="2016" name="Nat. Commun.">
        <title>Thousands of microbial genomes shed light on interconnected biogeochemical processes in an aquifer system.</title>
        <authorList>
            <person name="Anantharaman K."/>
            <person name="Brown C.T."/>
            <person name="Hug L.A."/>
            <person name="Sharon I."/>
            <person name="Castelle C.J."/>
            <person name="Probst A.J."/>
            <person name="Thomas B.C."/>
            <person name="Singh A."/>
            <person name="Wilkins M.J."/>
            <person name="Karaoz U."/>
            <person name="Brodie E.L."/>
            <person name="Williams K.H."/>
            <person name="Hubbard S.S."/>
            <person name="Banfield J.F."/>
        </authorList>
    </citation>
    <scope>NUCLEOTIDE SEQUENCE [LARGE SCALE GENOMIC DNA]</scope>
</reference>
<sequence>MLRILASVVLLFSILFLPFWVSIILALAGMIYFRFFLEAVFMFLLSDLLYGVKEAKFFNIVFISLIVSALVLTGVEFVKRRLKFYPYDSKNI</sequence>
<accession>A0A1F6W6U4</accession>
<name>A0A1F6W6U4_9BACT</name>
<keyword evidence="1" id="KW-1133">Transmembrane helix</keyword>
<dbReference type="Proteomes" id="UP000178374">
    <property type="component" value="Unassembled WGS sequence"/>
</dbReference>
<gene>
    <name evidence="2" type="ORF">A3B85_02760</name>
</gene>
<dbReference type="EMBL" id="MFUA01000004">
    <property type="protein sequence ID" value="OGI77650.1"/>
    <property type="molecule type" value="Genomic_DNA"/>
</dbReference>
<evidence type="ECO:0000313" key="3">
    <source>
        <dbReference type="Proteomes" id="UP000178374"/>
    </source>
</evidence>
<feature type="transmembrane region" description="Helical" evidence="1">
    <location>
        <begin position="6"/>
        <end position="28"/>
    </location>
</feature>
<keyword evidence="1" id="KW-0472">Membrane</keyword>
<organism evidence="2 3">
    <name type="scientific">Candidatus Nomurabacteria bacterium RIFCSPHIGHO2_02_FULL_37_13</name>
    <dbReference type="NCBI Taxonomy" id="1801750"/>
    <lineage>
        <taxon>Bacteria</taxon>
        <taxon>Candidatus Nomuraibacteriota</taxon>
    </lineage>
</organism>
<protein>
    <recommendedName>
        <fullName evidence="4">ABC transmembrane type-1 domain-containing protein</fullName>
    </recommendedName>
</protein>
<evidence type="ECO:0008006" key="4">
    <source>
        <dbReference type="Google" id="ProtNLM"/>
    </source>
</evidence>
<dbReference type="AlphaFoldDB" id="A0A1F6W6U4"/>
<comment type="caution">
    <text evidence="2">The sequence shown here is derived from an EMBL/GenBank/DDBJ whole genome shotgun (WGS) entry which is preliminary data.</text>
</comment>
<evidence type="ECO:0000256" key="1">
    <source>
        <dbReference type="SAM" id="Phobius"/>
    </source>
</evidence>
<evidence type="ECO:0000313" key="2">
    <source>
        <dbReference type="EMBL" id="OGI77650.1"/>
    </source>
</evidence>
<keyword evidence="1" id="KW-0812">Transmembrane</keyword>
<dbReference type="STRING" id="1801750.A3B85_02760"/>
<proteinExistence type="predicted"/>
<feature type="transmembrane region" description="Helical" evidence="1">
    <location>
        <begin position="58"/>
        <end position="78"/>
    </location>
</feature>
<feature type="transmembrane region" description="Helical" evidence="1">
    <location>
        <begin position="35"/>
        <end position="52"/>
    </location>
</feature>